<dbReference type="Pfam" id="PF06218">
    <property type="entry name" value="NPR2"/>
    <property type="match status" value="2"/>
</dbReference>
<dbReference type="OMA" id="IVMHKPD"/>
<protein>
    <submittedName>
        <fullName evidence="2">Nitrogen permease regulator family protein</fullName>
    </submittedName>
</protein>
<reference evidence="2 4" key="1">
    <citation type="journal article" date="2011" name="Science">
        <title>Comparative functional genomics of the fission yeasts.</title>
        <authorList>
            <person name="Rhind N."/>
            <person name="Chen Z."/>
            <person name="Yassour M."/>
            <person name="Thompson D.A."/>
            <person name="Haas B.J."/>
            <person name="Habib N."/>
            <person name="Wapinski I."/>
            <person name="Roy S."/>
            <person name="Lin M.F."/>
            <person name="Heiman D.I."/>
            <person name="Young S.K."/>
            <person name="Furuya K."/>
            <person name="Guo Y."/>
            <person name="Pidoux A."/>
            <person name="Chen H.M."/>
            <person name="Robbertse B."/>
            <person name="Goldberg J.M."/>
            <person name="Aoki K."/>
            <person name="Bayne E.H."/>
            <person name="Berlin A.M."/>
            <person name="Desjardins C.A."/>
            <person name="Dobbs E."/>
            <person name="Dukaj L."/>
            <person name="Fan L."/>
            <person name="FitzGerald M.G."/>
            <person name="French C."/>
            <person name="Gujja S."/>
            <person name="Hansen K."/>
            <person name="Keifenheim D."/>
            <person name="Levin J.Z."/>
            <person name="Mosher R.A."/>
            <person name="Mueller C.A."/>
            <person name="Pfiffner J."/>
            <person name="Priest M."/>
            <person name="Russ C."/>
            <person name="Smialowska A."/>
            <person name="Swoboda P."/>
            <person name="Sykes S.M."/>
            <person name="Vaughn M."/>
            <person name="Vengrova S."/>
            <person name="Yoder R."/>
            <person name="Zeng Q."/>
            <person name="Allshire R."/>
            <person name="Baulcombe D."/>
            <person name="Birren B.W."/>
            <person name="Brown W."/>
            <person name="Ekwall K."/>
            <person name="Kellis M."/>
            <person name="Leatherwood J."/>
            <person name="Levin H."/>
            <person name="Margalit H."/>
            <person name="Martienssen R."/>
            <person name="Nieduszynski C.A."/>
            <person name="Spatafora J.W."/>
            <person name="Friedman N."/>
            <person name="Dalgaard J.Z."/>
            <person name="Baumann P."/>
            <person name="Niki H."/>
            <person name="Regev A."/>
            <person name="Nusbaum C."/>
        </authorList>
    </citation>
    <scope>NUCLEOTIDE SEQUENCE [LARGE SCALE GENOMIC DNA]</scope>
    <source>
        <strain evidence="4">yFS275 / FY16936</strain>
    </source>
</reference>
<gene>
    <name evidence="3" type="primary">npr2</name>
    <name evidence="2" type="ORF">SJAG_02765</name>
</gene>
<evidence type="ECO:0000313" key="2">
    <source>
        <dbReference type="EMBL" id="EEB07664.1"/>
    </source>
</evidence>
<evidence type="ECO:0000313" key="4">
    <source>
        <dbReference type="Proteomes" id="UP000001744"/>
    </source>
</evidence>
<evidence type="ECO:0000313" key="3">
    <source>
        <dbReference type="JaponicusDB" id="SJAG_02765"/>
    </source>
</evidence>
<dbReference type="AlphaFoldDB" id="B6K143"/>
<dbReference type="OrthoDB" id="338854at2759"/>
<dbReference type="STRING" id="402676.B6K143"/>
<keyword evidence="4" id="KW-1185">Reference proteome</keyword>
<dbReference type="GO" id="GO:1990130">
    <property type="term" value="C:GATOR1 complex"/>
    <property type="evidence" value="ECO:0000318"/>
    <property type="project" value="GO_Central"/>
</dbReference>
<dbReference type="HOGENOM" id="CLU_014995_3_1_1"/>
<dbReference type="GeneID" id="7049428"/>
<dbReference type="RefSeq" id="XP_002173957.1">
    <property type="nucleotide sequence ID" value="XM_002173921.1"/>
</dbReference>
<dbReference type="PANTHER" id="PTHR12991">
    <property type="entry name" value="NITROGEN PERMEASE REGULATOR 2/TUMOR SUPPRESSOR CANDIDATE 4"/>
    <property type="match status" value="1"/>
</dbReference>
<dbReference type="EMBL" id="KE651166">
    <property type="protein sequence ID" value="EEB07664.1"/>
    <property type="molecule type" value="Genomic_DNA"/>
</dbReference>
<comment type="similarity">
    <text evidence="1">Belongs to the NPR2 family.</text>
</comment>
<dbReference type="eggNOG" id="KOG3789">
    <property type="taxonomic scope" value="Eukaryota"/>
</dbReference>
<dbReference type="GO" id="GO:0005096">
    <property type="term" value="F:GTPase activator activity"/>
    <property type="evidence" value="ECO:0007669"/>
    <property type="project" value="EnsemblFungi"/>
</dbReference>
<dbReference type="Proteomes" id="UP000001744">
    <property type="component" value="Unassembled WGS sequence"/>
</dbReference>
<dbReference type="PANTHER" id="PTHR12991:SF10">
    <property type="entry name" value="GATOR COMPLEX PROTEIN NPRL2"/>
    <property type="match status" value="1"/>
</dbReference>
<proteinExistence type="inferred from homology"/>
<sequence>MDNSEAFWMDQTDSFPPRLLAIFFSLFDPLQGPWVAIESPPGSVTESDGSEGKELLVPFDSISEYVIPKPEICNKTITVATGGYRIIGHPVSLVGNHYERNALIFNMCMIFHEDENVSSYIPIVKRLSRNLKVLEQQNQYVSDLSKRPIIMSVMEQLLEDLNNFSECMIQLDPQNSINIKLFPVFPSPPTVKGFHVPILTVQLDTLMDKNWDMTIQKVYPFINGINSVQRVAELANVSFNNCCRCMEHLMYYGCLIITDIFQFHNIYAMTTNVPNLMQDPNFQKECVSYVVSGNSARVASTTFSQIFSLYTSLRHGVRVKDWMSENREKFHGLDVRRLISFGIIKGFVYRVHKYPILGKQVNTAALTPEESKLASLLDGQHHFDEICVTMKKGPKEIDLMLSKLGDTAYIYH</sequence>
<dbReference type="GO" id="GO:0005774">
    <property type="term" value="C:vacuolar membrane"/>
    <property type="evidence" value="ECO:0000318"/>
    <property type="project" value="GO_Central"/>
</dbReference>
<dbReference type="GO" id="GO:1904262">
    <property type="term" value="P:negative regulation of TORC1 signaling"/>
    <property type="evidence" value="ECO:0000318"/>
    <property type="project" value="GO_Central"/>
</dbReference>
<dbReference type="InterPro" id="IPR009348">
    <property type="entry name" value="NPR2-like"/>
</dbReference>
<dbReference type="VEuPathDB" id="FungiDB:SJAG_02765"/>
<dbReference type="GO" id="GO:0010508">
    <property type="term" value="P:positive regulation of autophagy"/>
    <property type="evidence" value="ECO:0000318"/>
    <property type="project" value="GO_Central"/>
</dbReference>
<evidence type="ECO:0000256" key="1">
    <source>
        <dbReference type="ARBA" id="ARBA00008433"/>
    </source>
</evidence>
<organism evidence="2 4">
    <name type="scientific">Schizosaccharomyces japonicus (strain yFS275 / FY16936)</name>
    <name type="common">Fission yeast</name>
    <dbReference type="NCBI Taxonomy" id="402676"/>
    <lineage>
        <taxon>Eukaryota</taxon>
        <taxon>Fungi</taxon>
        <taxon>Dikarya</taxon>
        <taxon>Ascomycota</taxon>
        <taxon>Taphrinomycotina</taxon>
        <taxon>Schizosaccharomycetes</taxon>
        <taxon>Schizosaccharomycetales</taxon>
        <taxon>Schizosaccharomycetaceae</taxon>
        <taxon>Schizosaccharomyces</taxon>
    </lineage>
</organism>
<dbReference type="JaponicusDB" id="SJAG_02765">
    <property type="gene designation" value="npr2"/>
</dbReference>
<accession>B6K143</accession>
<name>B6K143_SCHJY</name>